<organism evidence="4 5">
    <name type="scientific">Brevifollis gellanilyticus</name>
    <dbReference type="NCBI Taxonomy" id="748831"/>
    <lineage>
        <taxon>Bacteria</taxon>
        <taxon>Pseudomonadati</taxon>
        <taxon>Verrucomicrobiota</taxon>
        <taxon>Verrucomicrobiia</taxon>
        <taxon>Verrucomicrobiales</taxon>
        <taxon>Verrucomicrobiaceae</taxon>
    </lineage>
</organism>
<dbReference type="Pfam" id="PF13180">
    <property type="entry name" value="PDZ_2"/>
    <property type="match status" value="1"/>
</dbReference>
<dbReference type="EMBL" id="BKAG01000088">
    <property type="protein sequence ID" value="GEP46343.1"/>
    <property type="molecule type" value="Genomic_DNA"/>
</dbReference>
<feature type="compositionally biased region" description="Basic and acidic residues" evidence="1">
    <location>
        <begin position="187"/>
        <end position="200"/>
    </location>
</feature>
<feature type="region of interest" description="Disordered" evidence="1">
    <location>
        <begin position="22"/>
        <end position="67"/>
    </location>
</feature>
<dbReference type="SUPFAM" id="SSF50156">
    <property type="entry name" value="PDZ domain-like"/>
    <property type="match status" value="1"/>
</dbReference>
<feature type="chain" id="PRO_5022227705" description="PDZ domain-containing protein" evidence="2">
    <location>
        <begin position="25"/>
        <end position="391"/>
    </location>
</feature>
<dbReference type="RefSeq" id="WP_146856126.1">
    <property type="nucleotide sequence ID" value="NZ_BKAG01000088.1"/>
</dbReference>
<dbReference type="AlphaFoldDB" id="A0A512MHY2"/>
<keyword evidence="5" id="KW-1185">Reference proteome</keyword>
<dbReference type="Gene3D" id="2.30.42.10">
    <property type="match status" value="1"/>
</dbReference>
<evidence type="ECO:0000313" key="5">
    <source>
        <dbReference type="Proteomes" id="UP000321577"/>
    </source>
</evidence>
<proteinExistence type="predicted"/>
<feature type="compositionally biased region" description="Basic and acidic residues" evidence="1">
    <location>
        <begin position="246"/>
        <end position="281"/>
    </location>
</feature>
<feature type="compositionally biased region" description="Basic and acidic residues" evidence="1">
    <location>
        <begin position="290"/>
        <end position="300"/>
    </location>
</feature>
<feature type="compositionally biased region" description="Pro residues" evidence="1">
    <location>
        <begin position="380"/>
        <end position="391"/>
    </location>
</feature>
<feature type="region of interest" description="Disordered" evidence="1">
    <location>
        <begin position="219"/>
        <end position="391"/>
    </location>
</feature>
<dbReference type="SMART" id="SM00228">
    <property type="entry name" value="PDZ"/>
    <property type="match status" value="1"/>
</dbReference>
<gene>
    <name evidence="4" type="ORF">BGE01nite_56340</name>
</gene>
<feature type="compositionally biased region" description="Basic and acidic residues" evidence="1">
    <location>
        <begin position="352"/>
        <end position="375"/>
    </location>
</feature>
<sequence>MKIQTTALMLMTGLLALVNLPARAQDKPDAPPSPPPASPEKRDAPPAPAPTPDRPRGDMNPVRPPEREIGKTVAYVGLLTSPVSDELRAQFNLQEGFGLQIIEVMPSSPAQVAGLKEHDVLINFEDQKLVNMDQLQTLVRSKKKDDSVNLLVLSGGERKMVQVRLGERVAQVGEDHGRGFGMPGMPFDRRSSSRGPDEWRNQAEQFHDRIREYQKRMEDWTRDGRKGTMPPPPMFEGPRGGPGTDNDNHRRDGDRGGNDRNGSRGDGEGRRPGPDGPRDTPQRPGNEQGSTRRVEHREMNESASITRSDETGIYSLQKSGEQATFSVTPKDGEPRSWPVGNEEQRAAVPEPFRTKLREMEEIRSSVHRDGERAREGAPPQSTPPPKRGSGI</sequence>
<dbReference type="InterPro" id="IPR001478">
    <property type="entry name" value="PDZ"/>
</dbReference>
<evidence type="ECO:0000256" key="1">
    <source>
        <dbReference type="SAM" id="MobiDB-lite"/>
    </source>
</evidence>
<name>A0A512MHY2_9BACT</name>
<evidence type="ECO:0000313" key="4">
    <source>
        <dbReference type="EMBL" id="GEP46343.1"/>
    </source>
</evidence>
<feature type="compositionally biased region" description="Polar residues" evidence="1">
    <location>
        <begin position="314"/>
        <end position="327"/>
    </location>
</feature>
<accession>A0A512MHY2</accession>
<feature type="domain" description="PDZ" evidence="3">
    <location>
        <begin position="74"/>
        <end position="156"/>
    </location>
</feature>
<dbReference type="InterPro" id="IPR036034">
    <property type="entry name" value="PDZ_sf"/>
</dbReference>
<dbReference type="CDD" id="cd06779">
    <property type="entry name" value="cpPDZ_Deg_HtrA-like"/>
    <property type="match status" value="1"/>
</dbReference>
<evidence type="ECO:0000256" key="2">
    <source>
        <dbReference type="SAM" id="SignalP"/>
    </source>
</evidence>
<comment type="caution">
    <text evidence="4">The sequence shown here is derived from an EMBL/GenBank/DDBJ whole genome shotgun (WGS) entry which is preliminary data.</text>
</comment>
<evidence type="ECO:0000259" key="3">
    <source>
        <dbReference type="SMART" id="SM00228"/>
    </source>
</evidence>
<dbReference type="Proteomes" id="UP000321577">
    <property type="component" value="Unassembled WGS sequence"/>
</dbReference>
<keyword evidence="2" id="KW-0732">Signal</keyword>
<feature type="signal peptide" evidence="2">
    <location>
        <begin position="1"/>
        <end position="24"/>
    </location>
</feature>
<reference evidence="4 5" key="1">
    <citation type="submission" date="2019-07" db="EMBL/GenBank/DDBJ databases">
        <title>Whole genome shotgun sequence of Brevifollis gellanilyticus NBRC 108608.</title>
        <authorList>
            <person name="Hosoyama A."/>
            <person name="Uohara A."/>
            <person name="Ohji S."/>
            <person name="Ichikawa N."/>
        </authorList>
    </citation>
    <scope>NUCLEOTIDE SEQUENCE [LARGE SCALE GENOMIC DNA]</scope>
    <source>
        <strain evidence="4 5">NBRC 108608</strain>
    </source>
</reference>
<protein>
    <recommendedName>
        <fullName evidence="3">PDZ domain-containing protein</fullName>
    </recommendedName>
</protein>
<dbReference type="OrthoDB" id="194024at2"/>
<feature type="region of interest" description="Disordered" evidence="1">
    <location>
        <begin position="174"/>
        <end position="200"/>
    </location>
</feature>